<proteinExistence type="predicted"/>
<evidence type="ECO:0000313" key="2">
    <source>
        <dbReference type="EMBL" id="SVC34403.1"/>
    </source>
</evidence>
<dbReference type="EMBL" id="UINC01086178">
    <property type="protein sequence ID" value="SVC34403.1"/>
    <property type="molecule type" value="Genomic_DNA"/>
</dbReference>
<feature type="domain" description="SH3b" evidence="1">
    <location>
        <begin position="24"/>
        <end position="87"/>
    </location>
</feature>
<dbReference type="SMART" id="SM00287">
    <property type="entry name" value="SH3b"/>
    <property type="match status" value="1"/>
</dbReference>
<reference evidence="2" key="1">
    <citation type="submission" date="2018-05" db="EMBL/GenBank/DDBJ databases">
        <authorList>
            <person name="Lanie J.A."/>
            <person name="Ng W.-L."/>
            <person name="Kazmierczak K.M."/>
            <person name="Andrzejewski T.M."/>
            <person name="Davidsen T.M."/>
            <person name="Wayne K.J."/>
            <person name="Tettelin H."/>
            <person name="Glass J.I."/>
            <person name="Rusch D."/>
            <person name="Podicherti R."/>
            <person name="Tsui H.-C.T."/>
            <person name="Winkler M.E."/>
        </authorList>
    </citation>
    <scope>NUCLEOTIDE SEQUENCE</scope>
</reference>
<dbReference type="Gene3D" id="2.30.30.40">
    <property type="entry name" value="SH3 Domains"/>
    <property type="match status" value="1"/>
</dbReference>
<name>A0A382LE78_9ZZZZ</name>
<evidence type="ECO:0000259" key="1">
    <source>
        <dbReference type="PROSITE" id="PS51781"/>
    </source>
</evidence>
<dbReference type="InterPro" id="IPR003646">
    <property type="entry name" value="SH3-like_bac-type"/>
</dbReference>
<organism evidence="2">
    <name type="scientific">marine metagenome</name>
    <dbReference type="NCBI Taxonomy" id="408172"/>
    <lineage>
        <taxon>unclassified sequences</taxon>
        <taxon>metagenomes</taxon>
        <taxon>ecological metagenomes</taxon>
    </lineage>
</organism>
<gene>
    <name evidence="2" type="ORF">METZ01_LOCUS287257</name>
</gene>
<dbReference type="Pfam" id="PF08239">
    <property type="entry name" value="SH3_3"/>
    <property type="match status" value="1"/>
</dbReference>
<dbReference type="AlphaFoldDB" id="A0A382LE78"/>
<feature type="non-terminal residue" evidence="2">
    <location>
        <position position="185"/>
    </location>
</feature>
<protein>
    <recommendedName>
        <fullName evidence="1">SH3b domain-containing protein</fullName>
    </recommendedName>
</protein>
<accession>A0A382LE78</accession>
<sequence length="185" mass="20679">MKIKILIIKTFMLLMYLPVSADMMYTAEVTASSLNIRSIPSNEGRIIGSLYRGQKILVTPMSTEWVKTIIEGNETGYVSSIYLTMVNSDSIKELSSIDDGKKKCNLKLDNVDLSIIDVNMQCKDSIIINGYESCSAKFDVVVDSYCDEIVDVDINCSAEFKYSTNDDFTPYMTTENNVGTVYTNS</sequence>
<dbReference type="PROSITE" id="PS51781">
    <property type="entry name" value="SH3B"/>
    <property type="match status" value="1"/>
</dbReference>